<keyword evidence="7" id="KW-0456">Lyase</keyword>
<keyword evidence="4" id="KW-0129">CBS domain</keyword>
<dbReference type="CDD" id="cd04608">
    <property type="entry name" value="CBS_pair_CBS"/>
    <property type="match status" value="1"/>
</dbReference>
<dbReference type="InParanoid" id="D8LKG4"/>
<evidence type="ECO:0000256" key="1">
    <source>
        <dbReference type="ARBA" id="ARBA00001933"/>
    </source>
</evidence>
<feature type="region of interest" description="Disordered" evidence="5">
    <location>
        <begin position="1"/>
        <end position="32"/>
    </location>
</feature>
<dbReference type="CDD" id="cd01561">
    <property type="entry name" value="CBS_like"/>
    <property type="match status" value="1"/>
</dbReference>
<dbReference type="InterPro" id="IPR036052">
    <property type="entry name" value="TrpB-like_PALP_sf"/>
</dbReference>
<accession>D8LKG4</accession>
<dbReference type="SUPFAM" id="SSF53686">
    <property type="entry name" value="Tryptophan synthase beta subunit-like PLP-dependent enzymes"/>
    <property type="match status" value="1"/>
</dbReference>
<dbReference type="FunFam" id="3.10.580.10:FF:000014">
    <property type="entry name" value="Cystathionine beta-synthase"/>
    <property type="match status" value="1"/>
</dbReference>
<protein>
    <submittedName>
        <fullName evidence="7">Cystathionine beta-synthase</fullName>
        <ecNumber evidence="7">4.2.1.22</ecNumber>
    </submittedName>
</protein>
<dbReference type="OrthoDB" id="728at2759"/>
<evidence type="ECO:0000256" key="2">
    <source>
        <dbReference type="ARBA" id="ARBA00007103"/>
    </source>
</evidence>
<dbReference type="OMA" id="TANSPCE"/>
<keyword evidence="3" id="KW-0663">Pyridoxal phosphate</keyword>
<dbReference type="InterPro" id="IPR046353">
    <property type="entry name" value="CBS_C"/>
</dbReference>
<dbReference type="InterPro" id="IPR050214">
    <property type="entry name" value="Cys_Synth/Cystath_Beta-Synth"/>
</dbReference>
<dbReference type="PANTHER" id="PTHR10314">
    <property type="entry name" value="CYSTATHIONINE BETA-SYNTHASE"/>
    <property type="match status" value="1"/>
</dbReference>
<feature type="compositionally biased region" description="Polar residues" evidence="5">
    <location>
        <begin position="11"/>
        <end position="28"/>
    </location>
</feature>
<organism evidence="7 8">
    <name type="scientific">Ectocarpus siliculosus</name>
    <name type="common">Brown alga</name>
    <name type="synonym">Conferva siliculosa</name>
    <dbReference type="NCBI Taxonomy" id="2880"/>
    <lineage>
        <taxon>Eukaryota</taxon>
        <taxon>Sar</taxon>
        <taxon>Stramenopiles</taxon>
        <taxon>Ochrophyta</taxon>
        <taxon>PX clade</taxon>
        <taxon>Phaeophyceae</taxon>
        <taxon>Ectocarpales</taxon>
        <taxon>Ectocarpaceae</taxon>
        <taxon>Ectocarpus</taxon>
    </lineage>
</organism>
<feature type="domain" description="CBS" evidence="6">
    <location>
        <begin position="430"/>
        <end position="492"/>
    </location>
</feature>
<evidence type="ECO:0000256" key="5">
    <source>
        <dbReference type="SAM" id="MobiDB-lite"/>
    </source>
</evidence>
<keyword evidence="8" id="KW-1185">Reference proteome</keyword>
<dbReference type="InterPro" id="IPR001216">
    <property type="entry name" value="P-phosphate_BS"/>
</dbReference>
<dbReference type="Gene3D" id="3.10.580.10">
    <property type="entry name" value="CBS-domain"/>
    <property type="match status" value="1"/>
</dbReference>
<dbReference type="GO" id="GO:0006535">
    <property type="term" value="P:cysteine biosynthetic process from serine"/>
    <property type="evidence" value="ECO:0007669"/>
    <property type="project" value="InterPro"/>
</dbReference>
<dbReference type="PROSITE" id="PS51371">
    <property type="entry name" value="CBS"/>
    <property type="match status" value="1"/>
</dbReference>
<dbReference type="InterPro" id="IPR046342">
    <property type="entry name" value="CBS_dom_sf"/>
</dbReference>
<dbReference type="STRING" id="2880.D8LKG4"/>
<evidence type="ECO:0000256" key="4">
    <source>
        <dbReference type="PROSITE-ProRule" id="PRU00703"/>
    </source>
</evidence>
<dbReference type="Gene3D" id="3.40.50.1100">
    <property type="match status" value="2"/>
</dbReference>
<evidence type="ECO:0000313" key="7">
    <source>
        <dbReference type="EMBL" id="CBN74554.1"/>
    </source>
</evidence>
<proteinExistence type="inferred from homology"/>
<dbReference type="InterPro" id="IPR000644">
    <property type="entry name" value="CBS_dom"/>
</dbReference>
<dbReference type="EC" id="4.2.1.22" evidence="7"/>
<dbReference type="EMBL" id="FN648487">
    <property type="protein sequence ID" value="CBN74554.1"/>
    <property type="molecule type" value="Genomic_DNA"/>
</dbReference>
<gene>
    <name evidence="7" type="primary">CBS</name>
    <name evidence="7" type="ORF">Esi_0030_0050</name>
</gene>
<dbReference type="AlphaFoldDB" id="D8LKG4"/>
<dbReference type="EMBL" id="FN649744">
    <property type="protein sequence ID" value="CBN74554.1"/>
    <property type="molecule type" value="Genomic_DNA"/>
</dbReference>
<dbReference type="SMART" id="SM00116">
    <property type="entry name" value="CBS"/>
    <property type="match status" value="1"/>
</dbReference>
<comment type="cofactor">
    <cofactor evidence="1">
        <name>pyridoxal 5'-phosphate</name>
        <dbReference type="ChEBI" id="CHEBI:597326"/>
    </cofactor>
</comment>
<dbReference type="Proteomes" id="UP000002630">
    <property type="component" value="Linkage Group LG19"/>
</dbReference>
<dbReference type="GO" id="GO:0004122">
    <property type="term" value="F:cystathionine beta-synthase activity"/>
    <property type="evidence" value="ECO:0007669"/>
    <property type="project" value="UniProtKB-EC"/>
</dbReference>
<dbReference type="FunFam" id="3.40.50.1100:FF:000003">
    <property type="entry name" value="Cystathionine beta-synthase"/>
    <property type="match status" value="1"/>
</dbReference>
<dbReference type="eggNOG" id="KOG1252">
    <property type="taxonomic scope" value="Eukaryota"/>
</dbReference>
<evidence type="ECO:0000259" key="6">
    <source>
        <dbReference type="PROSITE" id="PS51371"/>
    </source>
</evidence>
<evidence type="ECO:0000256" key="3">
    <source>
        <dbReference type="ARBA" id="ARBA00022898"/>
    </source>
</evidence>
<reference evidence="7 8" key="1">
    <citation type="journal article" date="2010" name="Nature">
        <title>The Ectocarpus genome and the independent evolution of multicellularity in brown algae.</title>
        <authorList>
            <person name="Cock J.M."/>
            <person name="Sterck L."/>
            <person name="Rouze P."/>
            <person name="Scornet D."/>
            <person name="Allen A.E."/>
            <person name="Amoutzias G."/>
            <person name="Anthouard V."/>
            <person name="Artiguenave F."/>
            <person name="Aury J.M."/>
            <person name="Badger J.H."/>
            <person name="Beszteri B."/>
            <person name="Billiau K."/>
            <person name="Bonnet E."/>
            <person name="Bothwell J.H."/>
            <person name="Bowler C."/>
            <person name="Boyen C."/>
            <person name="Brownlee C."/>
            <person name="Carrano C.J."/>
            <person name="Charrier B."/>
            <person name="Cho G.Y."/>
            <person name="Coelho S.M."/>
            <person name="Collen J."/>
            <person name="Corre E."/>
            <person name="Da Silva C."/>
            <person name="Delage L."/>
            <person name="Delaroque N."/>
            <person name="Dittami S.M."/>
            <person name="Doulbeau S."/>
            <person name="Elias M."/>
            <person name="Farnham G."/>
            <person name="Gachon C.M."/>
            <person name="Gschloessl B."/>
            <person name="Heesch S."/>
            <person name="Jabbari K."/>
            <person name="Jubin C."/>
            <person name="Kawai H."/>
            <person name="Kimura K."/>
            <person name="Kloareg B."/>
            <person name="Kupper F.C."/>
            <person name="Lang D."/>
            <person name="Le Bail A."/>
            <person name="Leblanc C."/>
            <person name="Lerouge P."/>
            <person name="Lohr M."/>
            <person name="Lopez P.J."/>
            <person name="Martens C."/>
            <person name="Maumus F."/>
            <person name="Michel G."/>
            <person name="Miranda-Saavedra D."/>
            <person name="Morales J."/>
            <person name="Moreau H."/>
            <person name="Motomura T."/>
            <person name="Nagasato C."/>
            <person name="Napoli C.A."/>
            <person name="Nelson D.R."/>
            <person name="Nyvall-Collen P."/>
            <person name="Peters A.F."/>
            <person name="Pommier C."/>
            <person name="Potin P."/>
            <person name="Poulain J."/>
            <person name="Quesneville H."/>
            <person name="Read B."/>
            <person name="Rensing S.A."/>
            <person name="Ritter A."/>
            <person name="Rousvoal S."/>
            <person name="Samanta M."/>
            <person name="Samson G."/>
            <person name="Schroeder D.C."/>
            <person name="Segurens B."/>
            <person name="Strittmatter M."/>
            <person name="Tonon T."/>
            <person name="Tregear J.W."/>
            <person name="Valentin K."/>
            <person name="von Dassow P."/>
            <person name="Yamagishi T."/>
            <person name="Van de Peer Y."/>
            <person name="Wincker P."/>
        </authorList>
    </citation>
    <scope>NUCLEOTIDE SEQUENCE [LARGE SCALE GENOMIC DNA]</scope>
    <source>
        <strain evidence="8">Ec32 / CCAP1310/4</strain>
    </source>
</reference>
<dbReference type="Pfam" id="PF00571">
    <property type="entry name" value="CBS"/>
    <property type="match status" value="1"/>
</dbReference>
<dbReference type="Pfam" id="PF00291">
    <property type="entry name" value="PALP"/>
    <property type="match status" value="1"/>
</dbReference>
<evidence type="ECO:0000313" key="8">
    <source>
        <dbReference type="Proteomes" id="UP000002630"/>
    </source>
</evidence>
<dbReference type="InterPro" id="IPR001926">
    <property type="entry name" value="TrpB-like_PALP"/>
</dbReference>
<dbReference type="FunFam" id="3.40.50.1100:FF:000010">
    <property type="entry name" value="Cystathionine beta-synthase"/>
    <property type="match status" value="1"/>
</dbReference>
<comment type="similarity">
    <text evidence="2">Belongs to the cysteine synthase/cystathionine beta-synthase family.</text>
</comment>
<dbReference type="PROSITE" id="PS00901">
    <property type="entry name" value="CYS_SYNTHASE"/>
    <property type="match status" value="1"/>
</dbReference>
<dbReference type="SUPFAM" id="SSF54631">
    <property type="entry name" value="CBS-domain pair"/>
    <property type="match status" value="1"/>
</dbReference>
<sequence length="572" mass="62449">MSSAKKARHTVASSSAPPDDGNGTSNGHPSAIIAPRCTYSTSKASEKCPHIMAGRPKRGKILENALEKVGDTPMIRIKHIAQEEGLECELLAKCEFFNAGGSIKDRIAVRMVEDAEASGRIKPGDTLIEPTSGNTGIGLALACAIKGYRCIITLPEKMSKEKILEPWVLTSPLRDRIDIVVVACGACVHVAKLWFLSGLEQTLFSTRILGNPLPPPPEGMYANISNPMAHYENTAEEILEQCDGQVDMLVVAAGTGGTLTGVGRKLKERCPDVVLVGVDPVGSILALPEHLNDEGRLSSYKVEGIGYDFIPTVLDRNLADLWVKSNDKESFMMSRRLIREEGLLCGGSSGAAVYAAVEEAKRQRLGPGKRCVVILADSVRNYMTKYLSDEWMYEQGFAATCSQGRRVAHEPPWMNWSERMARSWWASKRVSELELQTPLTVSPCVTIQEAIDILKKQGYDMVPVVSEDNKIMGVVTEGNLMACLLNGRVQPEDVVESVMYKQFKKVGLQTPLEELAHWFDRDHFALVCTEQRSYTGGTYSTVTVITGVVTRVDLLSFIATRGGESPVSNAAA</sequence>
<name>D8LKG4_ECTSI</name>